<dbReference type="STRING" id="1798392.A3A79_04850"/>
<evidence type="ECO:0000313" key="3">
    <source>
        <dbReference type="Proteomes" id="UP000178759"/>
    </source>
</evidence>
<protein>
    <recommendedName>
        <fullName evidence="4">DUF5667 domain-containing protein</fullName>
    </recommendedName>
</protein>
<evidence type="ECO:0000256" key="1">
    <source>
        <dbReference type="SAM" id="SignalP"/>
    </source>
</evidence>
<reference evidence="2 3" key="1">
    <citation type="journal article" date="2016" name="Nat. Commun.">
        <title>Thousands of microbial genomes shed light on interconnected biogeochemical processes in an aquifer system.</title>
        <authorList>
            <person name="Anantharaman K."/>
            <person name="Brown C.T."/>
            <person name="Hug L.A."/>
            <person name="Sharon I."/>
            <person name="Castelle C.J."/>
            <person name="Probst A.J."/>
            <person name="Thomas B.C."/>
            <person name="Singh A."/>
            <person name="Wilkins M.J."/>
            <person name="Karaoz U."/>
            <person name="Brodie E.L."/>
            <person name="Williams K.H."/>
            <person name="Hubbard S.S."/>
            <person name="Banfield J.F."/>
        </authorList>
    </citation>
    <scope>NUCLEOTIDE SEQUENCE [LARGE SCALE GENOMIC DNA]</scope>
</reference>
<name>A0A1F6AID8_9BACT</name>
<dbReference type="AlphaFoldDB" id="A0A1F6AID8"/>
<evidence type="ECO:0008006" key="4">
    <source>
        <dbReference type="Google" id="ProtNLM"/>
    </source>
</evidence>
<comment type="caution">
    <text evidence="2">The sequence shown here is derived from an EMBL/GenBank/DDBJ whole genome shotgun (WGS) entry which is preliminary data.</text>
</comment>
<feature type="chain" id="PRO_5009522983" description="DUF5667 domain-containing protein" evidence="1">
    <location>
        <begin position="21"/>
        <end position="178"/>
    </location>
</feature>
<gene>
    <name evidence="2" type="ORF">A3A79_04850</name>
</gene>
<dbReference type="EMBL" id="MFJV01000001">
    <property type="protein sequence ID" value="OGG24484.1"/>
    <property type="molecule type" value="Genomic_DNA"/>
</dbReference>
<dbReference type="Proteomes" id="UP000178759">
    <property type="component" value="Unassembled WGS sequence"/>
</dbReference>
<organism evidence="2 3">
    <name type="scientific">Candidatus Gottesmanbacteria bacterium RIFCSPLOWO2_01_FULL_43_11b</name>
    <dbReference type="NCBI Taxonomy" id="1798392"/>
    <lineage>
        <taxon>Bacteria</taxon>
        <taxon>Candidatus Gottesmaniibacteriota</taxon>
    </lineage>
</organism>
<keyword evidence="1" id="KW-0732">Signal</keyword>
<evidence type="ECO:0000313" key="2">
    <source>
        <dbReference type="EMBL" id="OGG24484.1"/>
    </source>
</evidence>
<feature type="signal peptide" evidence="1">
    <location>
        <begin position="1"/>
        <end position="20"/>
    </location>
</feature>
<accession>A0A1F6AID8</accession>
<proteinExistence type="predicted"/>
<sequence>MLFILFAGIVYFSGLPAAFAQTPQTYQAPEVKLLPNNSFYKLQLVWDKLSLLFTKDSAKRALKYIELADRELTGAAKVIQLGDNAVGLHSAFRGEHYMTQFVNEIKRMADESGSLDTIIIKRAHDAYPYHQQLLIGVIGKTSADTQTDLQKILEFSQRNETELKNLELEFSTPKPQEE</sequence>